<feature type="signal peptide" evidence="9">
    <location>
        <begin position="1"/>
        <end position="27"/>
    </location>
</feature>
<comment type="subcellular location">
    <subcellularLocation>
        <location evidence="2">Cell membrane</location>
        <topology evidence="2">Lipid-anchor</topology>
        <topology evidence="2">GPI-anchor</topology>
    </subcellularLocation>
</comment>
<feature type="domain" description="Trypanosome variant surface glycoprotein C-terminal" evidence="11">
    <location>
        <begin position="418"/>
        <end position="500"/>
    </location>
</feature>
<evidence type="ECO:0000256" key="5">
    <source>
        <dbReference type="ARBA" id="ARBA00023136"/>
    </source>
</evidence>
<keyword evidence="7" id="KW-0449">Lipoprotein</keyword>
<name>A0A1J0R629_9TRYP</name>
<proteinExistence type="predicted"/>
<dbReference type="Pfam" id="PF10659">
    <property type="entry name" value="Trypan_glycop_C"/>
    <property type="match status" value="1"/>
</dbReference>
<evidence type="ECO:0000259" key="10">
    <source>
        <dbReference type="Pfam" id="PF00913"/>
    </source>
</evidence>
<protein>
    <submittedName>
        <fullName evidence="12">Variant surface glycoprotein 1125.1019</fullName>
    </submittedName>
</protein>
<dbReference type="InterPro" id="IPR001812">
    <property type="entry name" value="Trypano_VSG_A_N_dom"/>
</dbReference>
<dbReference type="EMBL" id="KX699347">
    <property type="protein sequence ID" value="APD73303.1"/>
    <property type="molecule type" value="Genomic_DNA"/>
</dbReference>
<dbReference type="Gene3D" id="3.90.150.10">
    <property type="entry name" value="Variant Surface Glycoprotein, subunit A domain 1"/>
    <property type="match status" value="1"/>
</dbReference>
<dbReference type="GO" id="GO:0042783">
    <property type="term" value="P:symbiont-mediated evasion of host immune response"/>
    <property type="evidence" value="ECO:0007669"/>
    <property type="project" value="InterPro"/>
</dbReference>
<keyword evidence="4" id="KW-0336">GPI-anchor</keyword>
<dbReference type="GO" id="GO:0098552">
    <property type="term" value="C:side of membrane"/>
    <property type="evidence" value="ECO:0007669"/>
    <property type="project" value="UniProtKB-KW"/>
</dbReference>
<comment type="function">
    <text evidence="1">VSG forms a coat on the surface of the parasite. The trypanosome evades the immune response of the host by expressing a series of antigenically distinct VSGs from an estimated 1000 VSG genes.</text>
</comment>
<evidence type="ECO:0000259" key="11">
    <source>
        <dbReference type="Pfam" id="PF10659"/>
    </source>
</evidence>
<keyword evidence="6" id="KW-0325">Glycoprotein</keyword>
<dbReference type="SUPFAM" id="SSF58087">
    <property type="entry name" value="Variant surface glycoprotein (N-terminal domain)"/>
    <property type="match status" value="1"/>
</dbReference>
<evidence type="ECO:0000313" key="12">
    <source>
        <dbReference type="EMBL" id="APD73303.1"/>
    </source>
</evidence>
<evidence type="ECO:0000256" key="7">
    <source>
        <dbReference type="ARBA" id="ARBA00023288"/>
    </source>
</evidence>
<feature type="region of interest" description="Disordered" evidence="8">
    <location>
        <begin position="456"/>
        <end position="496"/>
    </location>
</feature>
<evidence type="ECO:0000256" key="9">
    <source>
        <dbReference type="SAM" id="SignalP"/>
    </source>
</evidence>
<evidence type="ECO:0000256" key="2">
    <source>
        <dbReference type="ARBA" id="ARBA00004609"/>
    </source>
</evidence>
<feature type="chain" id="PRO_5012249787" evidence="9">
    <location>
        <begin position="28"/>
        <end position="510"/>
    </location>
</feature>
<evidence type="ECO:0000256" key="8">
    <source>
        <dbReference type="SAM" id="MobiDB-lite"/>
    </source>
</evidence>
<evidence type="ECO:0000256" key="4">
    <source>
        <dbReference type="ARBA" id="ARBA00022622"/>
    </source>
</evidence>
<dbReference type="AlphaFoldDB" id="A0A1J0R629"/>
<dbReference type="InterPro" id="IPR019609">
    <property type="entry name" value="Variant_surf_glycoprt_trypan_C"/>
</dbReference>
<dbReference type="Gene3D" id="3.30.1680.30">
    <property type="match status" value="1"/>
</dbReference>
<sequence length="510" mass="54731">MDSRQPTKLQLVVLFTVLTAALTPASATHYPLKATHWKAQCKLVKELRKSTAAASSKMVSKAGKWEQLEKAKLKAVLHAFAHIYKDNSTVPLILVTCAAKMQAQLVEELKTDVPKATNALAQTNDIAGAINGAVLSVSTAATDNSGYCLDSDTLGSDGKAGLAAAGCGDLPPDATSLEHTTDSAAIDGNGFKAIMGSTAGRMEEARTSSKCGVFETAANPTINAGINFAAGNTYGLAYGLIKLETAQQPTAEDLGTLTGNVVGKGKTIAKRAHQAWLTLQAQKPEQEHPDLKSTYENIANSAFIDSCVHDVLAHREPDKDRATITADIKQTKESYFGKAADKIPEITTKIETTQVLGTQNKASNKRQLSQVNEISELQQALTYYTQIVASTLASKNSLIEKLNEAAKTKDVKSAADACSKIKDKNDCDKKSYCSYNESAEEADKKCEFNEEKAKASGVRVTQSQTAGSTTSSDRCKRHTKKEDCEKENEGHKPGEKAHCELRINAKIPLF</sequence>
<feature type="compositionally biased region" description="Low complexity" evidence="8">
    <location>
        <begin position="461"/>
        <end position="472"/>
    </location>
</feature>
<evidence type="ECO:0000256" key="6">
    <source>
        <dbReference type="ARBA" id="ARBA00023180"/>
    </source>
</evidence>
<dbReference type="Pfam" id="PF00913">
    <property type="entry name" value="Trypan_glycop"/>
    <property type="match status" value="1"/>
</dbReference>
<keyword evidence="3" id="KW-1003">Cell membrane</keyword>
<keyword evidence="5" id="KW-0472">Membrane</keyword>
<feature type="domain" description="Trypanosome variant surface glycoprotein A-type N-terminal" evidence="10">
    <location>
        <begin position="14"/>
        <end position="385"/>
    </location>
</feature>
<evidence type="ECO:0000256" key="3">
    <source>
        <dbReference type="ARBA" id="ARBA00022475"/>
    </source>
</evidence>
<organism evidence="12">
    <name type="scientific">Trypanosoma brucei</name>
    <dbReference type="NCBI Taxonomy" id="5691"/>
    <lineage>
        <taxon>Eukaryota</taxon>
        <taxon>Discoba</taxon>
        <taxon>Euglenozoa</taxon>
        <taxon>Kinetoplastea</taxon>
        <taxon>Metakinetoplastina</taxon>
        <taxon>Trypanosomatida</taxon>
        <taxon>Trypanosomatidae</taxon>
        <taxon>Trypanosoma</taxon>
    </lineage>
</organism>
<dbReference type="GO" id="GO:0005886">
    <property type="term" value="C:plasma membrane"/>
    <property type="evidence" value="ECO:0007669"/>
    <property type="project" value="UniProtKB-SubCell"/>
</dbReference>
<feature type="compositionally biased region" description="Basic and acidic residues" evidence="8">
    <location>
        <begin position="480"/>
        <end position="496"/>
    </location>
</feature>
<keyword evidence="9" id="KW-0732">Signal</keyword>
<dbReference type="VEuPathDB" id="TriTrypDB:Tb927.9.1050"/>
<reference evidence="12" key="1">
    <citation type="submission" date="2016-08" db="EMBL/GenBank/DDBJ databases">
        <title>VSG repertoire of Trypanosoma brucei EATRO 1125.</title>
        <authorList>
            <person name="Cross G.A."/>
        </authorList>
    </citation>
    <scope>NUCLEOTIDE SEQUENCE</scope>
    <source>
        <strain evidence="12">EATRO 1125</strain>
    </source>
</reference>
<dbReference type="Gene3D" id="1.10.470.10">
    <property type="entry name" value="Variant Surface Glycoprotein, subunit A, domain 2"/>
    <property type="match status" value="1"/>
</dbReference>
<dbReference type="VEuPathDB" id="TriTrypDB:Tb427_000405300"/>
<accession>A0A1J0R629</accession>
<evidence type="ECO:0000256" key="1">
    <source>
        <dbReference type="ARBA" id="ARBA00002523"/>
    </source>
</evidence>